<dbReference type="GO" id="GO:0003677">
    <property type="term" value="F:DNA binding"/>
    <property type="evidence" value="ECO:0007669"/>
    <property type="project" value="UniProtKB-UniRule"/>
</dbReference>
<dbReference type="PROSITE" id="PS51179">
    <property type="entry name" value="POU_3"/>
    <property type="match status" value="1"/>
</dbReference>
<dbReference type="PROSITE" id="PS00465">
    <property type="entry name" value="POU_2"/>
    <property type="match status" value="1"/>
</dbReference>
<dbReference type="InterPro" id="IPR050255">
    <property type="entry name" value="POU_domain_TF"/>
</dbReference>
<evidence type="ECO:0000259" key="13">
    <source>
        <dbReference type="PROSITE" id="PS51179"/>
    </source>
</evidence>
<feature type="compositionally biased region" description="Basic and acidic residues" evidence="11">
    <location>
        <begin position="1"/>
        <end position="28"/>
    </location>
</feature>
<keyword evidence="5 8" id="KW-0371">Homeobox</keyword>
<evidence type="ECO:0000256" key="2">
    <source>
        <dbReference type="ARBA" id="ARBA00008879"/>
    </source>
</evidence>
<keyword evidence="4 8" id="KW-0238">DNA-binding</keyword>
<evidence type="ECO:0000256" key="8">
    <source>
        <dbReference type="PROSITE-ProRule" id="PRU00108"/>
    </source>
</evidence>
<dbReference type="PROSITE" id="PS00035">
    <property type="entry name" value="POU_1"/>
    <property type="match status" value="1"/>
</dbReference>
<dbReference type="InterPro" id="IPR000327">
    <property type="entry name" value="POU_dom"/>
</dbReference>
<feature type="compositionally biased region" description="Low complexity" evidence="11">
    <location>
        <begin position="301"/>
        <end position="314"/>
    </location>
</feature>
<feature type="DNA-binding region" description="Homeobox" evidence="8">
    <location>
        <begin position="323"/>
        <end position="382"/>
    </location>
</feature>
<evidence type="ECO:0000256" key="4">
    <source>
        <dbReference type="ARBA" id="ARBA00023125"/>
    </source>
</evidence>
<comment type="similarity">
    <text evidence="2">Belongs to the POU transcription factor family. Class-2 subfamily.</text>
</comment>
<evidence type="ECO:0000313" key="14">
    <source>
        <dbReference type="Ensembl" id="ENSSSCP00015026262.1"/>
    </source>
</evidence>
<dbReference type="Proteomes" id="UP000694726">
    <property type="component" value="Unplaced"/>
</dbReference>
<dbReference type="PRINTS" id="PR00029">
    <property type="entry name" value="OCTAMER"/>
</dbReference>
<feature type="compositionally biased region" description="Pro residues" evidence="11">
    <location>
        <begin position="101"/>
        <end position="111"/>
    </location>
</feature>
<dbReference type="PRINTS" id="PR00028">
    <property type="entry name" value="POUDOMAIN"/>
</dbReference>
<dbReference type="Gene3D" id="1.10.10.60">
    <property type="entry name" value="Homeodomain-like"/>
    <property type="match status" value="1"/>
</dbReference>
<feature type="compositionally biased region" description="Polar residues" evidence="11">
    <location>
        <begin position="64"/>
        <end position="86"/>
    </location>
</feature>
<dbReference type="GO" id="GO:0005634">
    <property type="term" value="C:nucleus"/>
    <property type="evidence" value="ECO:0007669"/>
    <property type="project" value="UniProtKB-SubCell"/>
</dbReference>
<dbReference type="InterPro" id="IPR000972">
    <property type="entry name" value="TF_octamer"/>
</dbReference>
<reference evidence="14" key="1">
    <citation type="submission" date="2025-08" db="UniProtKB">
        <authorList>
            <consortium name="Ensembl"/>
        </authorList>
    </citation>
    <scope>IDENTIFICATION</scope>
</reference>
<organism evidence="14 15">
    <name type="scientific">Sus scrofa</name>
    <name type="common">Pig</name>
    <dbReference type="NCBI Taxonomy" id="9823"/>
    <lineage>
        <taxon>Eukaryota</taxon>
        <taxon>Metazoa</taxon>
        <taxon>Chordata</taxon>
        <taxon>Craniata</taxon>
        <taxon>Vertebrata</taxon>
        <taxon>Euteleostomi</taxon>
        <taxon>Mammalia</taxon>
        <taxon>Eutheria</taxon>
        <taxon>Laurasiatheria</taxon>
        <taxon>Artiodactyla</taxon>
        <taxon>Suina</taxon>
        <taxon>Suidae</taxon>
        <taxon>Sus</taxon>
    </lineage>
</organism>
<evidence type="ECO:0000256" key="6">
    <source>
        <dbReference type="ARBA" id="ARBA00023163"/>
    </source>
</evidence>
<dbReference type="SMART" id="SM00352">
    <property type="entry name" value="POU"/>
    <property type="match status" value="1"/>
</dbReference>
<comment type="subcellular location">
    <subcellularLocation>
        <location evidence="1 8 9">Nucleus</location>
    </subcellularLocation>
</comment>
<proteinExistence type="inferred from homology"/>
<dbReference type="InterPro" id="IPR013847">
    <property type="entry name" value="POU"/>
</dbReference>
<dbReference type="GO" id="GO:0000981">
    <property type="term" value="F:DNA-binding transcription factor activity, RNA polymerase II-specific"/>
    <property type="evidence" value="ECO:0007669"/>
    <property type="project" value="InterPro"/>
</dbReference>
<accession>A0A8D0P0J4</accession>
<dbReference type="SUPFAM" id="SSF47413">
    <property type="entry name" value="lambda repressor-like DNA-binding domains"/>
    <property type="match status" value="1"/>
</dbReference>
<evidence type="ECO:0000256" key="3">
    <source>
        <dbReference type="ARBA" id="ARBA00023015"/>
    </source>
</evidence>
<feature type="region of interest" description="Disordered" evidence="11">
    <location>
        <begin position="1"/>
        <end position="113"/>
    </location>
</feature>
<dbReference type="PANTHER" id="PTHR11636:SF46">
    <property type="entry name" value="POU DOMAIN, CLASS 2, TRANSCRIPTION FACTOR 2"/>
    <property type="match status" value="1"/>
</dbReference>
<feature type="compositionally biased region" description="Polar residues" evidence="11">
    <location>
        <begin position="414"/>
        <end position="428"/>
    </location>
</feature>
<dbReference type="InterPro" id="IPR017970">
    <property type="entry name" value="Homeobox_CS"/>
</dbReference>
<protein>
    <recommendedName>
        <fullName evidence="10">POU domain protein</fullName>
    </recommendedName>
</protein>
<dbReference type="Ensembl" id="ENSSSCT00015065597.1">
    <property type="protein sequence ID" value="ENSSSCP00015026262.1"/>
    <property type="gene ID" value="ENSSSCG00015047273.1"/>
</dbReference>
<dbReference type="AlphaFoldDB" id="A0A8D0P0J4"/>
<dbReference type="SUPFAM" id="SSF46689">
    <property type="entry name" value="Homeodomain-like"/>
    <property type="match status" value="1"/>
</dbReference>
<dbReference type="PROSITE" id="PS00027">
    <property type="entry name" value="HOMEOBOX_1"/>
    <property type="match status" value="1"/>
</dbReference>
<dbReference type="SMART" id="SM00389">
    <property type="entry name" value="HOX"/>
    <property type="match status" value="1"/>
</dbReference>
<evidence type="ECO:0000313" key="15">
    <source>
        <dbReference type="Proteomes" id="UP000694726"/>
    </source>
</evidence>
<evidence type="ECO:0000256" key="10">
    <source>
        <dbReference type="RuleBase" id="RU361194"/>
    </source>
</evidence>
<dbReference type="CDD" id="cd00086">
    <property type="entry name" value="homeodomain"/>
    <property type="match status" value="1"/>
</dbReference>
<evidence type="ECO:0000256" key="9">
    <source>
        <dbReference type="RuleBase" id="RU000682"/>
    </source>
</evidence>
<dbReference type="Gene3D" id="1.10.260.40">
    <property type="entry name" value="lambda repressor-like DNA-binding domains"/>
    <property type="match status" value="1"/>
</dbReference>
<feature type="region of interest" description="Disordered" evidence="11">
    <location>
        <begin position="301"/>
        <end position="324"/>
    </location>
</feature>
<feature type="region of interest" description="Disordered" evidence="11">
    <location>
        <begin position="192"/>
        <end position="226"/>
    </location>
</feature>
<keyword evidence="6 10" id="KW-0804">Transcription</keyword>
<dbReference type="Pfam" id="PF00046">
    <property type="entry name" value="Homeodomain"/>
    <property type="match status" value="1"/>
</dbReference>
<dbReference type="InterPro" id="IPR001356">
    <property type="entry name" value="HD"/>
</dbReference>
<dbReference type="Pfam" id="PF00157">
    <property type="entry name" value="Pou"/>
    <property type="match status" value="1"/>
</dbReference>
<sequence length="489" mass="53543">MSKPLEAEKQGLDSPSEHTGEWGREQGGRRITRGGRQGCCGGLRVWPVTTHPFPVLADTERNGPDTNHQNPQNKTSPFSVSPTGPSTKIKAEDPSGDSAPAAPPPPQPAQPHLPQAQLMLTGSQLAGDIQQLLQLQQLVLVPGHHLQPPAQFLLPQAQQSQPGLLPTPNLFQLPQQTQGALLTSQPRAGLPTQAVTRPTLPDPHLSHPQPPKCLEPPSHPEEPSDLEELEQFARTFKQRRIKLGFTQGDVGLAMGKLYGNDFSQTTISRFEALNLSFKNMCKLKPLLEKWLNDAETMSVDSSLPSPNQLSSPSLGFDGLPGRRRKKRTSIETNVRFALEKSFLANQKPTSEEILLIAEQLHMEKEVIRVWFCNRRQKEKRINPCSAAPMLPSPGKPASYSPHLVTPQGGAGTLPLSQASSSLSTTGQRGQRTVRGLGEWCRPEPKVLKWLRAFMGLKAELGEEGGAGGRGQPHPSLPEELRLHLLHNFI</sequence>
<evidence type="ECO:0000256" key="1">
    <source>
        <dbReference type="ARBA" id="ARBA00004123"/>
    </source>
</evidence>
<keyword evidence="7 8" id="KW-0539">Nucleus</keyword>
<dbReference type="PANTHER" id="PTHR11636">
    <property type="entry name" value="POU DOMAIN"/>
    <property type="match status" value="1"/>
</dbReference>
<evidence type="ECO:0000259" key="12">
    <source>
        <dbReference type="PROSITE" id="PS50071"/>
    </source>
</evidence>
<gene>
    <name evidence="14" type="primary">POU2F2</name>
</gene>
<dbReference type="InterPro" id="IPR010982">
    <property type="entry name" value="Lambda_DNA-bd_dom_sf"/>
</dbReference>
<keyword evidence="3" id="KW-0805">Transcription regulation</keyword>
<feature type="region of interest" description="Disordered" evidence="11">
    <location>
        <begin position="384"/>
        <end position="428"/>
    </location>
</feature>
<feature type="domain" description="Homeobox" evidence="12">
    <location>
        <begin position="321"/>
        <end position="381"/>
    </location>
</feature>
<evidence type="ECO:0000256" key="11">
    <source>
        <dbReference type="SAM" id="MobiDB-lite"/>
    </source>
</evidence>
<evidence type="ECO:0000256" key="5">
    <source>
        <dbReference type="ARBA" id="ARBA00023155"/>
    </source>
</evidence>
<dbReference type="FunFam" id="1.10.260.40:FF:000001">
    <property type="entry name" value="POU domain protein"/>
    <property type="match status" value="1"/>
</dbReference>
<feature type="domain" description="POU-specific" evidence="13">
    <location>
        <begin position="221"/>
        <end position="295"/>
    </location>
</feature>
<dbReference type="FunFam" id="1.10.10.60:FF:000005">
    <property type="entry name" value="POU domain protein"/>
    <property type="match status" value="1"/>
</dbReference>
<name>A0A8D0P0J4_PIG</name>
<evidence type="ECO:0000256" key="7">
    <source>
        <dbReference type="ARBA" id="ARBA00023242"/>
    </source>
</evidence>
<dbReference type="PROSITE" id="PS50071">
    <property type="entry name" value="HOMEOBOX_2"/>
    <property type="match status" value="1"/>
</dbReference>
<dbReference type="InterPro" id="IPR009057">
    <property type="entry name" value="Homeodomain-like_sf"/>
</dbReference>